<keyword evidence="1" id="KW-1133">Transmembrane helix</keyword>
<name>A0A1H9UIN5_9SPHI</name>
<organism evidence="2 3">
    <name type="scientific">Pedobacter rhizosphaerae</name>
    <dbReference type="NCBI Taxonomy" id="390241"/>
    <lineage>
        <taxon>Bacteria</taxon>
        <taxon>Pseudomonadati</taxon>
        <taxon>Bacteroidota</taxon>
        <taxon>Sphingobacteriia</taxon>
        <taxon>Sphingobacteriales</taxon>
        <taxon>Sphingobacteriaceae</taxon>
        <taxon>Pedobacter</taxon>
    </lineage>
</organism>
<reference evidence="2 3" key="1">
    <citation type="submission" date="2016-10" db="EMBL/GenBank/DDBJ databases">
        <authorList>
            <person name="de Groot N.N."/>
        </authorList>
    </citation>
    <scope>NUCLEOTIDE SEQUENCE [LARGE SCALE GENOMIC DNA]</scope>
    <source>
        <strain evidence="2 3">DSM 18610</strain>
    </source>
</reference>
<dbReference type="EMBL" id="FOGG01000031">
    <property type="protein sequence ID" value="SES09017.1"/>
    <property type="molecule type" value="Genomic_DNA"/>
</dbReference>
<proteinExistence type="predicted"/>
<keyword evidence="3" id="KW-1185">Reference proteome</keyword>
<gene>
    <name evidence="2" type="ORF">SAMN04488023_13118</name>
</gene>
<protein>
    <submittedName>
        <fullName evidence="2">Uncharacterized protein</fullName>
    </submittedName>
</protein>
<accession>A0A1H9UIN5</accession>
<dbReference type="STRING" id="390241.SAMN04488023_13118"/>
<evidence type="ECO:0000256" key="1">
    <source>
        <dbReference type="SAM" id="Phobius"/>
    </source>
</evidence>
<dbReference type="RefSeq" id="WP_090887323.1">
    <property type="nucleotide sequence ID" value="NZ_FOGG01000031.1"/>
</dbReference>
<keyword evidence="1" id="KW-0812">Transmembrane</keyword>
<sequence>MKPINALEIKKSYTRFILHFIFLSLFSIFCIYLFFAASDREYTLLDQKVKESEKLSSLRKEINTNFDLILLRFKELSRYRSYNANELSKQAILLEDIQNANYKIKDLIAKKPAPSLSFDLYEKLNNNVGAMANLQDSLFTSRYSIESYRDQLENCLKANRTAASRIRSGRFGR</sequence>
<dbReference type="OrthoDB" id="662620at2"/>
<keyword evidence="1" id="KW-0472">Membrane</keyword>
<feature type="transmembrane region" description="Helical" evidence="1">
    <location>
        <begin position="12"/>
        <end position="35"/>
    </location>
</feature>
<dbReference type="AlphaFoldDB" id="A0A1H9UIN5"/>
<evidence type="ECO:0000313" key="3">
    <source>
        <dbReference type="Proteomes" id="UP000199572"/>
    </source>
</evidence>
<evidence type="ECO:0000313" key="2">
    <source>
        <dbReference type="EMBL" id="SES09017.1"/>
    </source>
</evidence>
<dbReference type="Proteomes" id="UP000199572">
    <property type="component" value="Unassembled WGS sequence"/>
</dbReference>